<feature type="region of interest" description="Disordered" evidence="2">
    <location>
        <begin position="606"/>
        <end position="644"/>
    </location>
</feature>
<dbReference type="InterPro" id="IPR000571">
    <property type="entry name" value="Znf_CCCH"/>
</dbReference>
<keyword evidence="1" id="KW-0863">Zinc-finger</keyword>
<accession>A0AAW1Q894</accession>
<evidence type="ECO:0000256" key="1">
    <source>
        <dbReference type="PROSITE-ProRule" id="PRU00723"/>
    </source>
</evidence>
<keyword evidence="1" id="KW-0479">Metal-binding</keyword>
<feature type="compositionally biased region" description="Polar residues" evidence="2">
    <location>
        <begin position="608"/>
        <end position="617"/>
    </location>
</feature>
<feature type="region of interest" description="Disordered" evidence="2">
    <location>
        <begin position="11"/>
        <end position="31"/>
    </location>
</feature>
<dbReference type="PROSITE" id="PS50103">
    <property type="entry name" value="ZF_C3H1"/>
    <property type="match status" value="1"/>
</dbReference>
<feature type="zinc finger region" description="C3H1-type" evidence="1">
    <location>
        <begin position="457"/>
        <end position="484"/>
    </location>
</feature>
<evidence type="ECO:0000256" key="2">
    <source>
        <dbReference type="SAM" id="MobiDB-lite"/>
    </source>
</evidence>
<feature type="region of interest" description="Disordered" evidence="2">
    <location>
        <begin position="212"/>
        <end position="252"/>
    </location>
</feature>
<proteinExistence type="predicted"/>
<sequence length="1384" mass="144238">MGLWDKLSSFLAPSAGPPPRQEPRPGELARPAPPGIVIWDLENCGVPASFSKQLPAIARALRSTSGASRVVTAVAVPVSPSVTEQLQALVHCDVEVLTVMRPQKSATSEKKHSNADYLLKRALQRFLSSPCSGGRVTLITSDADFKSDIHHAQDFGLQVHLLCNMDICSSAMKDAANTCGDWRGFLQLHCGAPVAGAAASLSNGHLLAASPSSCAGSGAVPPRPPSVSRKAQPSPSKLNTAAQTGRPKSAAKSGFWEWQDLLQPTESNAVPAAPETSYVGAASEQKERARPSKLVKQPAGRSKQKEPSGSKSNDCLHQDTAPQPFTSGGQSALGTAPGNALQQAPLEQLCQPDHTDFTTVATALASAGNDPELAALLLEALHAHPAAKSFAGSSLQVDPGCDVLQGQDATMDTASLPRTASAHSESQSRSGIPAAQLTEEQTATVSEGTRARSRNRRCKTPMCTYFLKNQCSKGAACLFSHASDDRQPLPMAGSQSLPGEGHRRIALEYAQLVGQGVISAHAQGLAQQCGPHSLEAMQHLSGGGIRVVLKFASQASAAAALRQTIAPIGGCSPQLLPWSRRGRAHSADTRQSMDPVVHGQPAVLGRASSGSVTSLSNPPKPSCSPPEQAVGSSHGQSEDASARTASALQVTVHCAAKSPHAPVARIQFHAAACANSMKACTLQPMAGTTPGFSVWHPSSKPPQVLEDDPGHTFILLQGFDGKAQPAVATAHTATLFKCTLDMHFAVPVPGRNDDTAVLIGLTQKAAAAFESWLGLQSAECTPLESHQKFCTAGSTNLPSVPNSQSNPTPDGQPVLPADTTPTPFASRPLAPETLTNAVLPKTLPSSSASAALAAATSECKFANEHHIISATPQNPCSTLVPIAPALHAQAHAAASFHASPAEMSSASSSGNAADLEIGSSALSPRKALGSSQPRVDGISPADAGNSMVTVSGYPAGLPACQVQMHAAASAALHGPICKVSVHLGNSPTVGTVANLHFFDEGSAKQMQAEGLHRVMGATLELKASSNLPGRPRVAMPEAAGFKFALVYGYAADLQPAARRAHTASAFSDIAGVNFIVATKCFLEKGAVLVGLTDQAAFAFASRHIYGLKGPAASQQLKWQLISLESLRTWLGLKSIVDEDPPIAHPSIGTGSNDDLSKASSQQEDNLPRPEGIQTLEDSVPSVQVKGQKIWKLSHFPIRYPLGHVQLYAAAAAAAVGAPLQIWVGYAKMAPHRPVAGIEVASWPKLQFHGTAVTVMSHRVTTLPWNGPASRVPAPAAAEGYSVVILQGFSLSQGLTDVQAIAEQCCQDIDGVHFIMATYRRDTSHNLSPMAILSLSMDASWALMARYPARALSCPRTGTALECMDISLPEAGRLLAAPCSWSAAP</sequence>
<feature type="compositionally biased region" description="Polar residues" evidence="2">
    <location>
        <begin position="309"/>
        <end position="333"/>
    </location>
</feature>
<dbReference type="Gene3D" id="4.10.1000.10">
    <property type="entry name" value="Zinc finger, CCCH-type"/>
    <property type="match status" value="1"/>
</dbReference>
<reference evidence="4 5" key="1">
    <citation type="journal article" date="2024" name="Nat. Commun.">
        <title>Phylogenomics reveals the evolutionary origins of lichenization in chlorophyte algae.</title>
        <authorList>
            <person name="Puginier C."/>
            <person name="Libourel C."/>
            <person name="Otte J."/>
            <person name="Skaloud P."/>
            <person name="Haon M."/>
            <person name="Grisel S."/>
            <person name="Petersen M."/>
            <person name="Berrin J.G."/>
            <person name="Delaux P.M."/>
            <person name="Dal Grande F."/>
            <person name="Keller J."/>
        </authorList>
    </citation>
    <scope>NUCLEOTIDE SEQUENCE [LARGE SCALE GENOMIC DNA]</scope>
    <source>
        <strain evidence="4 5">SAG 2145</strain>
    </source>
</reference>
<feature type="region of interest" description="Disordered" evidence="2">
    <location>
        <begin position="1146"/>
        <end position="1173"/>
    </location>
</feature>
<feature type="compositionally biased region" description="Polar residues" evidence="2">
    <location>
        <begin position="794"/>
        <end position="809"/>
    </location>
</feature>
<organism evidence="4 5">
    <name type="scientific">Apatococcus lobatus</name>
    <dbReference type="NCBI Taxonomy" id="904363"/>
    <lineage>
        <taxon>Eukaryota</taxon>
        <taxon>Viridiplantae</taxon>
        <taxon>Chlorophyta</taxon>
        <taxon>core chlorophytes</taxon>
        <taxon>Trebouxiophyceae</taxon>
        <taxon>Chlorellales</taxon>
        <taxon>Chlorellaceae</taxon>
        <taxon>Apatococcus</taxon>
    </lineage>
</organism>
<name>A0AAW1Q894_9CHLO</name>
<dbReference type="Proteomes" id="UP001438707">
    <property type="component" value="Unassembled WGS sequence"/>
</dbReference>
<feature type="domain" description="C3H1-type" evidence="3">
    <location>
        <begin position="457"/>
        <end position="484"/>
    </location>
</feature>
<feature type="region of interest" description="Disordered" evidence="2">
    <location>
        <begin position="416"/>
        <end position="453"/>
    </location>
</feature>
<dbReference type="EMBL" id="JALJOS010000063">
    <property type="protein sequence ID" value="KAK9817637.1"/>
    <property type="molecule type" value="Genomic_DNA"/>
</dbReference>
<feature type="compositionally biased region" description="Polar residues" evidence="2">
    <location>
        <begin position="438"/>
        <end position="447"/>
    </location>
</feature>
<feature type="compositionally biased region" description="Polar residues" evidence="2">
    <location>
        <begin position="416"/>
        <end position="430"/>
    </location>
</feature>
<evidence type="ECO:0000313" key="5">
    <source>
        <dbReference type="Proteomes" id="UP001438707"/>
    </source>
</evidence>
<gene>
    <name evidence="4" type="ORF">WJX74_010962</name>
</gene>
<feature type="region of interest" description="Disordered" evidence="2">
    <location>
        <begin position="794"/>
        <end position="828"/>
    </location>
</feature>
<dbReference type="GO" id="GO:0008270">
    <property type="term" value="F:zinc ion binding"/>
    <property type="evidence" value="ECO:0007669"/>
    <property type="project" value="UniProtKB-KW"/>
</dbReference>
<feature type="region of interest" description="Disordered" evidence="2">
    <location>
        <begin position="266"/>
        <end position="340"/>
    </location>
</feature>
<comment type="caution">
    <text evidence="4">The sequence shown here is derived from an EMBL/GenBank/DDBJ whole genome shotgun (WGS) entry which is preliminary data.</text>
</comment>
<feature type="compositionally biased region" description="Polar residues" evidence="2">
    <location>
        <begin position="229"/>
        <end position="243"/>
    </location>
</feature>
<keyword evidence="1" id="KW-0862">Zinc</keyword>
<keyword evidence="5" id="KW-1185">Reference proteome</keyword>
<evidence type="ECO:0000259" key="3">
    <source>
        <dbReference type="PROSITE" id="PS50103"/>
    </source>
</evidence>
<protein>
    <recommendedName>
        <fullName evidence="3">C3H1-type domain-containing protein</fullName>
    </recommendedName>
</protein>
<evidence type="ECO:0000313" key="4">
    <source>
        <dbReference type="EMBL" id="KAK9817637.1"/>
    </source>
</evidence>
<feature type="compositionally biased region" description="Polar residues" evidence="2">
    <location>
        <begin position="1148"/>
        <end position="1164"/>
    </location>
</feature>
<dbReference type="SMART" id="SM00356">
    <property type="entry name" value="ZnF_C3H1"/>
    <property type="match status" value="1"/>
</dbReference>